<feature type="domain" description="Heterokaryon incompatibility" evidence="1">
    <location>
        <begin position="41"/>
        <end position="194"/>
    </location>
</feature>
<proteinExistence type="predicted"/>
<dbReference type="Pfam" id="PF26639">
    <property type="entry name" value="Het-6_barrel"/>
    <property type="match status" value="1"/>
</dbReference>
<evidence type="ECO:0000313" key="2">
    <source>
        <dbReference type="EMBL" id="CAG8961338.1"/>
    </source>
</evidence>
<reference evidence="2" key="1">
    <citation type="submission" date="2021-07" db="EMBL/GenBank/DDBJ databases">
        <authorList>
            <person name="Durling M."/>
        </authorList>
    </citation>
    <scope>NUCLEOTIDE SEQUENCE</scope>
</reference>
<dbReference type="PANTHER" id="PTHR24148:SF64">
    <property type="entry name" value="HETEROKARYON INCOMPATIBILITY DOMAIN-CONTAINING PROTEIN"/>
    <property type="match status" value="1"/>
</dbReference>
<sequence>MSIYGILPPLHIRLLELQPGNFGSSFHGKLREVSLDNPTTYEALSYTWGDPGTASTLNCEGASIPLTLNLQLALERLRRVGEVRILWIDQICINQDDIVERGQQVKLMGDIYRKAEVVDIWIGEEDEETQLAVRAVGHLMGCFTDASENDGNNEEFIPNVIQKLGLLFVKSPSWIAARKIFERPYFRRMWIVQEVVLGNRCAVMCGSHVMGWDELSKASFCLEMDDEKLVEAHRVVGMMRLLKSGSEERTLLHLLNQTYNLLCTNPKDKVYGILGLVSDVCEGEVVVDYSLSCQEIYIAVATLCIRKYSSLAVLCCVRNPQTLSGLPSWVPDWNTVSRVSQSLGFRTREKYLAGGRSSSRYRFSPNGFTLQVLGKKMDAVKILGAVMPGTEVDEDVRGAVYDTWEILAQTVSPYPTGETYPTIFWRTCIADGQTRGKDSDEIRQKLWESRNYLVQRNRNNELEPPEELSVVNSRETQFQTLLEAASYGRRLVITQRGYLGLVPAETQETNTLCVFCGCQVPFVIRQMQGGEGYTLIGECYILGWMDGSTFDTSTNPSEEFQIS</sequence>
<comment type="caution">
    <text evidence="2">The sequence shown here is derived from an EMBL/GenBank/DDBJ whole genome shotgun (WGS) entry which is preliminary data.</text>
</comment>
<dbReference type="Proteomes" id="UP000696280">
    <property type="component" value="Unassembled WGS sequence"/>
</dbReference>
<dbReference type="PANTHER" id="PTHR24148">
    <property type="entry name" value="ANKYRIN REPEAT DOMAIN-CONTAINING PROTEIN 39 HOMOLOG-RELATED"/>
    <property type="match status" value="1"/>
</dbReference>
<dbReference type="EMBL" id="CAJVRL010000106">
    <property type="protein sequence ID" value="CAG8961338.1"/>
    <property type="molecule type" value="Genomic_DNA"/>
</dbReference>
<keyword evidence="3" id="KW-1185">Reference proteome</keyword>
<dbReference type="Pfam" id="PF06985">
    <property type="entry name" value="HET"/>
    <property type="match status" value="1"/>
</dbReference>
<evidence type="ECO:0000313" key="3">
    <source>
        <dbReference type="Proteomes" id="UP000696280"/>
    </source>
</evidence>
<organism evidence="2 3">
    <name type="scientific">Hymenoscyphus fraxineus</name>
    <dbReference type="NCBI Taxonomy" id="746836"/>
    <lineage>
        <taxon>Eukaryota</taxon>
        <taxon>Fungi</taxon>
        <taxon>Dikarya</taxon>
        <taxon>Ascomycota</taxon>
        <taxon>Pezizomycotina</taxon>
        <taxon>Leotiomycetes</taxon>
        <taxon>Helotiales</taxon>
        <taxon>Helotiaceae</taxon>
        <taxon>Hymenoscyphus</taxon>
    </lineage>
</organism>
<name>A0A9N9LB43_9HELO</name>
<dbReference type="InterPro" id="IPR052895">
    <property type="entry name" value="HetReg/Transcr_Mod"/>
</dbReference>
<protein>
    <recommendedName>
        <fullName evidence="1">Heterokaryon incompatibility domain-containing protein</fullName>
    </recommendedName>
</protein>
<dbReference type="OrthoDB" id="3557394at2759"/>
<gene>
    <name evidence="2" type="ORF">HYFRA_00013799</name>
</gene>
<dbReference type="InterPro" id="IPR010730">
    <property type="entry name" value="HET"/>
</dbReference>
<evidence type="ECO:0000259" key="1">
    <source>
        <dbReference type="Pfam" id="PF06985"/>
    </source>
</evidence>
<accession>A0A9N9LB43</accession>
<dbReference type="AlphaFoldDB" id="A0A9N9LB43"/>